<protein>
    <submittedName>
        <fullName evidence="1">Uncharacterized protein</fullName>
    </submittedName>
</protein>
<accession>A0A3N4I8Y1</accession>
<keyword evidence="2" id="KW-1185">Reference proteome</keyword>
<name>A0A3N4I8Y1_ASCIM</name>
<proteinExistence type="predicted"/>
<dbReference type="Proteomes" id="UP000275078">
    <property type="component" value="Unassembled WGS sequence"/>
</dbReference>
<evidence type="ECO:0000313" key="2">
    <source>
        <dbReference type="Proteomes" id="UP000275078"/>
    </source>
</evidence>
<gene>
    <name evidence="1" type="ORF">BJ508DRAFT_327179</name>
</gene>
<evidence type="ECO:0000313" key="1">
    <source>
        <dbReference type="EMBL" id="RPA80641.1"/>
    </source>
</evidence>
<sequence length="386" mass="43796">MDPHTIPSCSESSKIHPYTAAVFNKLTLESAGRFKLSFVQNAIIRFLEQPHGEHNSRGYWLYWLAVEPEDELVADGLILPRRYEPEQYAEARPGPNWYESITDLSEQHAPINPRTGELDVSSFFTLDLNPNEEAWVYSLRPGKHAPVVKLKSFKVILVDYDAVQDPEGLREQLGNLISLTPNPMCRYIPFWGNHFTEPLLIPRGSPSGNDRMTEYSDKAILNTSVFWTSLLHLKSAQSGPDDSPDCMGYDYGIPLDLEKSILTTLPSFANFLWMAKGPPLRSAIQDSTRISLLLLLQKGLLSTLEELFGVRRVMDAEIRACAKEGRFDEIRKIILRYCVNEELRKEFIGHLRKIQTYSGVFLLVLNAQSSSIEDSIYRYLVSAPGL</sequence>
<dbReference type="EMBL" id="ML119686">
    <property type="protein sequence ID" value="RPA80641.1"/>
    <property type="molecule type" value="Genomic_DNA"/>
</dbReference>
<organism evidence="1 2">
    <name type="scientific">Ascobolus immersus RN42</name>
    <dbReference type="NCBI Taxonomy" id="1160509"/>
    <lineage>
        <taxon>Eukaryota</taxon>
        <taxon>Fungi</taxon>
        <taxon>Dikarya</taxon>
        <taxon>Ascomycota</taxon>
        <taxon>Pezizomycotina</taxon>
        <taxon>Pezizomycetes</taxon>
        <taxon>Pezizales</taxon>
        <taxon>Ascobolaceae</taxon>
        <taxon>Ascobolus</taxon>
    </lineage>
</organism>
<dbReference type="AlphaFoldDB" id="A0A3N4I8Y1"/>
<reference evidence="1 2" key="1">
    <citation type="journal article" date="2018" name="Nat. Ecol. Evol.">
        <title>Pezizomycetes genomes reveal the molecular basis of ectomycorrhizal truffle lifestyle.</title>
        <authorList>
            <person name="Murat C."/>
            <person name="Payen T."/>
            <person name="Noel B."/>
            <person name="Kuo A."/>
            <person name="Morin E."/>
            <person name="Chen J."/>
            <person name="Kohler A."/>
            <person name="Krizsan K."/>
            <person name="Balestrini R."/>
            <person name="Da Silva C."/>
            <person name="Montanini B."/>
            <person name="Hainaut M."/>
            <person name="Levati E."/>
            <person name="Barry K.W."/>
            <person name="Belfiori B."/>
            <person name="Cichocki N."/>
            <person name="Clum A."/>
            <person name="Dockter R.B."/>
            <person name="Fauchery L."/>
            <person name="Guy J."/>
            <person name="Iotti M."/>
            <person name="Le Tacon F."/>
            <person name="Lindquist E.A."/>
            <person name="Lipzen A."/>
            <person name="Malagnac F."/>
            <person name="Mello A."/>
            <person name="Molinier V."/>
            <person name="Miyauchi S."/>
            <person name="Poulain J."/>
            <person name="Riccioni C."/>
            <person name="Rubini A."/>
            <person name="Sitrit Y."/>
            <person name="Splivallo R."/>
            <person name="Traeger S."/>
            <person name="Wang M."/>
            <person name="Zifcakova L."/>
            <person name="Wipf D."/>
            <person name="Zambonelli A."/>
            <person name="Paolocci F."/>
            <person name="Nowrousian M."/>
            <person name="Ottonello S."/>
            <person name="Baldrian P."/>
            <person name="Spatafora J.W."/>
            <person name="Henrissat B."/>
            <person name="Nagy L.G."/>
            <person name="Aury J.M."/>
            <person name="Wincker P."/>
            <person name="Grigoriev I.V."/>
            <person name="Bonfante P."/>
            <person name="Martin F.M."/>
        </authorList>
    </citation>
    <scope>NUCLEOTIDE SEQUENCE [LARGE SCALE GENOMIC DNA]</scope>
    <source>
        <strain evidence="1 2">RN42</strain>
    </source>
</reference>